<reference evidence="1 2" key="1">
    <citation type="journal article" date="2021" name="Front. Microbiol.">
        <title>Aerobic Denitrification and Heterotrophic Sulfur Oxidation in the Genus Halomonas Revealed by Six Novel Species Characterizations and Genome-Based Analysis.</title>
        <authorList>
            <person name="Wang L."/>
            <person name="Shao Z."/>
        </authorList>
    </citation>
    <scope>NUCLEOTIDE SEQUENCE [LARGE SCALE GENOMIC DNA]</scope>
    <source>
        <strain evidence="1 2">MCCC 1A13718</strain>
    </source>
</reference>
<dbReference type="Proteomes" id="UP000671845">
    <property type="component" value="Chromosome"/>
</dbReference>
<gene>
    <name evidence="1" type="ORF">HNO53_13015</name>
</gene>
<dbReference type="EMBL" id="CP053383">
    <property type="protein sequence ID" value="QTP59556.1"/>
    <property type="molecule type" value="Genomic_DNA"/>
</dbReference>
<name>A0ABX7WGM2_9GAMM</name>
<accession>A0ABX7WGM2</accession>
<dbReference type="RefSeq" id="WP_209472711.1">
    <property type="nucleotide sequence ID" value="NZ_CP053383.1"/>
</dbReference>
<evidence type="ECO:0000313" key="1">
    <source>
        <dbReference type="EMBL" id="QTP59556.1"/>
    </source>
</evidence>
<protein>
    <recommendedName>
        <fullName evidence="3">Immunity repressor</fullName>
    </recommendedName>
</protein>
<evidence type="ECO:0008006" key="3">
    <source>
        <dbReference type="Google" id="ProtNLM"/>
    </source>
</evidence>
<proteinExistence type="predicted"/>
<organism evidence="1 2">
    <name type="scientific">Halomonas sulfidivorans</name>
    <dbReference type="NCBI Taxonomy" id="2733488"/>
    <lineage>
        <taxon>Bacteria</taxon>
        <taxon>Pseudomonadati</taxon>
        <taxon>Pseudomonadota</taxon>
        <taxon>Gammaproteobacteria</taxon>
        <taxon>Oceanospirillales</taxon>
        <taxon>Halomonadaceae</taxon>
        <taxon>Halomonas</taxon>
    </lineage>
</organism>
<evidence type="ECO:0000313" key="2">
    <source>
        <dbReference type="Proteomes" id="UP000671845"/>
    </source>
</evidence>
<sequence>MKDYEEYTGEDFETLLRVNGFVTASGSVDRQAAADFLGVCKRTIGYMLQGRITKQMYNMLALHTGHQLPGLFAGIPGPMALSDLELEELLLAADADLPEGFDPSNRAHVAALRAVESLTEKDWS</sequence>
<keyword evidence="2" id="KW-1185">Reference proteome</keyword>